<evidence type="ECO:0000256" key="1">
    <source>
        <dbReference type="SAM" id="MobiDB-lite"/>
    </source>
</evidence>
<dbReference type="EMBL" id="JPOX01000025">
    <property type="protein sequence ID" value="KFX45060.1"/>
    <property type="molecule type" value="Genomic_DNA"/>
</dbReference>
<protein>
    <submittedName>
        <fullName evidence="3">Heterokaryon incompatibility protein 6, OR allele</fullName>
    </submittedName>
</protein>
<proteinExistence type="predicted"/>
<comment type="caution">
    <text evidence="3">The sequence shown here is derived from an EMBL/GenBank/DDBJ whole genome shotgun (WGS) entry which is preliminary data.</text>
</comment>
<name>A0A093UYS7_TALMA</name>
<reference key="1">
    <citation type="journal article" date="2014" name="PLoS Genet.">
        <title>Signature Gene Expression Reveals Novel Clues to the Molecular Mechanisms of Dimorphic Transition in Penicillium marneffei.</title>
        <authorList>
            <person name="Yang E."/>
            <person name="Wang G."/>
            <person name="Cai J."/>
            <person name="Woo P.C."/>
            <person name="Lau S.K."/>
            <person name="Yuen K.-Y."/>
            <person name="Chow W.-N."/>
            <person name="Lin X."/>
        </authorList>
    </citation>
    <scope>NUCLEOTIDE SEQUENCE [LARGE SCALE GENOMIC DNA]</scope>
    <source>
        <strain>PM1</strain>
    </source>
</reference>
<accession>A0A093UYS7</accession>
<dbReference type="PANTHER" id="PTHR24148">
    <property type="entry name" value="ANKYRIN REPEAT DOMAIN-CONTAINING PROTEIN 39 HOMOLOG-RELATED"/>
    <property type="match status" value="1"/>
</dbReference>
<feature type="compositionally biased region" description="Polar residues" evidence="1">
    <location>
        <begin position="436"/>
        <end position="449"/>
    </location>
</feature>
<dbReference type="HOGENOM" id="CLU_004184_10_1_1"/>
<organism evidence="3">
    <name type="scientific">Talaromyces marneffei PM1</name>
    <dbReference type="NCBI Taxonomy" id="1077442"/>
    <lineage>
        <taxon>Eukaryota</taxon>
        <taxon>Fungi</taxon>
        <taxon>Dikarya</taxon>
        <taxon>Ascomycota</taxon>
        <taxon>Pezizomycotina</taxon>
        <taxon>Eurotiomycetes</taxon>
        <taxon>Eurotiomycetidae</taxon>
        <taxon>Eurotiales</taxon>
        <taxon>Trichocomaceae</taxon>
        <taxon>Talaromyces</taxon>
        <taxon>Talaromyces sect. Talaromyces</taxon>
    </lineage>
</organism>
<dbReference type="AlphaFoldDB" id="A0A093UYS7"/>
<feature type="compositionally biased region" description="Low complexity" evidence="1">
    <location>
        <begin position="460"/>
        <end position="469"/>
    </location>
</feature>
<reference evidence="3" key="2">
    <citation type="journal article" date="2014" name="PLoS Genet.">
        <title>Signature gene expression reveals novel clues to the molecular mechanisms of dimorphic transition in Penicillium marneffei.</title>
        <authorList>
            <person name="Yang E."/>
            <person name="Wang G."/>
            <person name="Cai J."/>
            <person name="Woo P.C."/>
            <person name="Lau S.K."/>
            <person name="Yuen K.-Y."/>
            <person name="Chow W.-N."/>
            <person name="Lin X."/>
        </authorList>
    </citation>
    <scope>NUCLEOTIDE SEQUENCE</scope>
    <source>
        <strain evidence="3">PM1</strain>
    </source>
</reference>
<feature type="compositionally biased region" description="Polar residues" evidence="1">
    <location>
        <begin position="481"/>
        <end position="496"/>
    </location>
</feature>
<dbReference type="eggNOG" id="ENOG502QV31">
    <property type="taxonomic scope" value="Eukaryota"/>
</dbReference>
<dbReference type="InterPro" id="IPR052895">
    <property type="entry name" value="HetReg/Transcr_Mod"/>
</dbReference>
<feature type="domain" description="Heterokaryon incompatibility" evidence="2">
    <location>
        <begin position="54"/>
        <end position="195"/>
    </location>
</feature>
<dbReference type="InterPro" id="IPR010730">
    <property type="entry name" value="HET"/>
</dbReference>
<evidence type="ECO:0000313" key="3">
    <source>
        <dbReference type="EMBL" id="KFX45060.1"/>
    </source>
</evidence>
<dbReference type="Pfam" id="PF06985">
    <property type="entry name" value="HET"/>
    <property type="match status" value="1"/>
</dbReference>
<feature type="region of interest" description="Disordered" evidence="1">
    <location>
        <begin position="432"/>
        <end position="522"/>
    </location>
</feature>
<sequence>MLDYPYQSSVLGTNDIRLLNLRCGDAQEELVGNLEVVKLNTETETEAQALHQRYDTLSYTWGDQDPTEHIKIIHANQQYRIPIRPNLHQALSHLRSHREDRYLWVDAICIHQDDEREKSSQVRMMSQIFNNSSCVCVWIGPEKDDSRRAIDFIKSRLVHDDADQLLENFEYRHEWLALSKLMRRPWFSRRWIIQEIALARTATLHCGSDWLPWEIFSEAVMLFTWGQSKVYSTLRTAGDCSASSLGDLRESAAARLIQAQDNIFRKSKDGQLLEKLMSLEDLLCRFSASEALNPRDSIYALLSIARDAKAGFSTSGTTREGTPDVLQEHNSTTMFLESPQDLVGMEFDHFAFLGLRMREDVNPNSEYDVPAVIPRKRAASNSETYVQARQVRRIDFPELPYPHFSSAPSNNGATEDRNHVETPTIRISSVLVGHPETNQVSPTAMSGNESFPKVGEFNGALPTPDSTTPAPAPGKDDGSASVASRGSRHQANGSIHTTDRSVDEQSTSMLQVPRRGRGDSSASIISNLTENYYMHTAGIRQKQTREYAIPVDYSKPVPEVCKDVMRYAFSKTESLNMICRPWAPRIAQRSMTLPTWIQPVTKSAFGPAYNGTYTRINADPLVGKPGPGQCFYNATPNVSGRWKIDEDGKNILTVHGFILDEIDRKAPPANGGVIPVEWNELADWDDTSTSPPPETFWRTLVGNRDDVGQQPLKLWRRACQIAFSMKPRDGPLNVEKALEEASSFVREYLEKVLRTTCSRRFSIGTTGVPALVPAKSKKGDKLCIINGCSVPVVLRQKTVSTFPTTTQTNGDIAGKCSRPECQAAGQCKCKTPSGSSSSEEKIFEMIGECYIHGMMDGEALLYQQKKDIKTRTFRIR</sequence>
<gene>
    <name evidence="3" type="ORF">GQ26_0251370</name>
</gene>
<dbReference type="PANTHER" id="PTHR24148:SF64">
    <property type="entry name" value="HETEROKARYON INCOMPATIBILITY DOMAIN-CONTAINING PROTEIN"/>
    <property type="match status" value="1"/>
</dbReference>
<evidence type="ECO:0000259" key="2">
    <source>
        <dbReference type="Pfam" id="PF06985"/>
    </source>
</evidence>